<reference evidence="8" key="1">
    <citation type="submission" date="2022-11" db="UniProtKB">
        <authorList>
            <consortium name="WormBaseParasite"/>
        </authorList>
    </citation>
    <scope>IDENTIFICATION</scope>
</reference>
<dbReference type="PANTHER" id="PTHR24264">
    <property type="entry name" value="TRYPSIN-RELATED"/>
    <property type="match status" value="1"/>
</dbReference>
<dbReference type="PANTHER" id="PTHR24264:SF65">
    <property type="entry name" value="SRCR DOMAIN-CONTAINING PROTEIN"/>
    <property type="match status" value="1"/>
</dbReference>
<dbReference type="GO" id="GO:0004252">
    <property type="term" value="F:serine-type endopeptidase activity"/>
    <property type="evidence" value="ECO:0007669"/>
    <property type="project" value="InterPro"/>
</dbReference>
<dbReference type="InterPro" id="IPR001254">
    <property type="entry name" value="Trypsin_dom"/>
</dbReference>
<dbReference type="InterPro" id="IPR050127">
    <property type="entry name" value="Serine_Proteases_S1"/>
</dbReference>
<evidence type="ECO:0000259" key="6">
    <source>
        <dbReference type="Pfam" id="PF00089"/>
    </source>
</evidence>
<keyword evidence="2" id="KW-0964">Secreted</keyword>
<accession>A0A915JYJ9</accession>
<evidence type="ECO:0000256" key="2">
    <source>
        <dbReference type="ARBA" id="ARBA00022525"/>
    </source>
</evidence>
<evidence type="ECO:0000256" key="3">
    <source>
        <dbReference type="ARBA" id="ARBA00022670"/>
    </source>
</evidence>
<keyword evidence="3" id="KW-0645">Protease</keyword>
<evidence type="ECO:0000313" key="8">
    <source>
        <dbReference type="WBParaSite" id="nRc.2.0.1.t31541-RA"/>
    </source>
</evidence>
<dbReference type="Proteomes" id="UP000887565">
    <property type="component" value="Unplaced"/>
</dbReference>
<comment type="subcellular location">
    <subcellularLocation>
        <location evidence="1">Secreted</location>
    </subcellularLocation>
</comment>
<sequence>MVYYLVLVDKRNHSIDPTAIIAHFGVHNPYTAEEWVESIRAKAVSIHESYNPEPLSHDIAIIRLSKAIKFSELVQPLNITSLNLTSISNCSISGWGADKNKKCNYE</sequence>
<dbReference type="GO" id="GO:0005615">
    <property type="term" value="C:extracellular space"/>
    <property type="evidence" value="ECO:0007669"/>
    <property type="project" value="TreeGrafter"/>
</dbReference>
<organism evidence="7 8">
    <name type="scientific">Romanomermis culicivorax</name>
    <name type="common">Nematode worm</name>
    <dbReference type="NCBI Taxonomy" id="13658"/>
    <lineage>
        <taxon>Eukaryota</taxon>
        <taxon>Metazoa</taxon>
        <taxon>Ecdysozoa</taxon>
        <taxon>Nematoda</taxon>
        <taxon>Enoplea</taxon>
        <taxon>Dorylaimia</taxon>
        <taxon>Mermithida</taxon>
        <taxon>Mermithoidea</taxon>
        <taxon>Mermithidae</taxon>
        <taxon>Romanomermis</taxon>
    </lineage>
</organism>
<evidence type="ECO:0000256" key="4">
    <source>
        <dbReference type="ARBA" id="ARBA00022801"/>
    </source>
</evidence>
<proteinExistence type="predicted"/>
<keyword evidence="4" id="KW-0378">Hydrolase</keyword>
<evidence type="ECO:0000256" key="1">
    <source>
        <dbReference type="ARBA" id="ARBA00004613"/>
    </source>
</evidence>
<dbReference type="SUPFAM" id="SSF50494">
    <property type="entry name" value="Trypsin-like serine proteases"/>
    <property type="match status" value="1"/>
</dbReference>
<protein>
    <submittedName>
        <fullName evidence="8">Peptidase S1 domain-containing protein</fullName>
    </submittedName>
</protein>
<name>A0A915JYJ9_ROMCU</name>
<dbReference type="AlphaFoldDB" id="A0A915JYJ9"/>
<dbReference type="GO" id="GO:0006508">
    <property type="term" value="P:proteolysis"/>
    <property type="evidence" value="ECO:0007669"/>
    <property type="project" value="UniProtKB-KW"/>
</dbReference>
<dbReference type="Pfam" id="PF00089">
    <property type="entry name" value="Trypsin"/>
    <property type="match status" value="1"/>
</dbReference>
<dbReference type="WBParaSite" id="nRc.2.0.1.t31541-RA">
    <property type="protein sequence ID" value="nRc.2.0.1.t31541-RA"/>
    <property type="gene ID" value="nRc.2.0.1.g31541"/>
</dbReference>
<dbReference type="InterPro" id="IPR043504">
    <property type="entry name" value="Peptidase_S1_PA_chymotrypsin"/>
</dbReference>
<keyword evidence="7" id="KW-1185">Reference proteome</keyword>
<dbReference type="Gene3D" id="2.40.10.10">
    <property type="entry name" value="Trypsin-like serine proteases"/>
    <property type="match status" value="1"/>
</dbReference>
<evidence type="ECO:0000313" key="7">
    <source>
        <dbReference type="Proteomes" id="UP000887565"/>
    </source>
</evidence>
<dbReference type="InterPro" id="IPR009003">
    <property type="entry name" value="Peptidase_S1_PA"/>
</dbReference>
<evidence type="ECO:0000256" key="5">
    <source>
        <dbReference type="ARBA" id="ARBA00022825"/>
    </source>
</evidence>
<feature type="domain" description="Peptidase S1" evidence="6">
    <location>
        <begin position="25"/>
        <end position="102"/>
    </location>
</feature>
<keyword evidence="5" id="KW-0720">Serine protease</keyword>